<evidence type="ECO:0000256" key="1">
    <source>
        <dbReference type="ARBA" id="ARBA00022679"/>
    </source>
</evidence>
<dbReference type="RefSeq" id="WP_004765965.1">
    <property type="nucleotide sequence ID" value="NZ_AHMY02000050.1"/>
</dbReference>
<gene>
    <name evidence="4" type="ORF">LEP1GSC081_4410</name>
</gene>
<proteinExistence type="predicted"/>
<dbReference type="InterPro" id="IPR029044">
    <property type="entry name" value="Nucleotide-diphossugar_trans"/>
</dbReference>
<evidence type="ECO:0000259" key="3">
    <source>
        <dbReference type="Pfam" id="PF00483"/>
    </source>
</evidence>
<protein>
    <submittedName>
        <fullName evidence="4">MobA-like NTP transferase domain protein</fullName>
    </submittedName>
</protein>
<dbReference type="GO" id="GO:0016779">
    <property type="term" value="F:nucleotidyltransferase activity"/>
    <property type="evidence" value="ECO:0007669"/>
    <property type="project" value="UniProtKB-KW"/>
</dbReference>
<keyword evidence="1 4" id="KW-0808">Transferase</keyword>
<dbReference type="SUPFAM" id="SSF53448">
    <property type="entry name" value="Nucleotide-diphospho-sugar transferases"/>
    <property type="match status" value="1"/>
</dbReference>
<dbReference type="InterPro" id="IPR050065">
    <property type="entry name" value="GlmU-like"/>
</dbReference>
<evidence type="ECO:0000256" key="2">
    <source>
        <dbReference type="ARBA" id="ARBA00022695"/>
    </source>
</evidence>
<dbReference type="InterPro" id="IPR005835">
    <property type="entry name" value="NTP_transferase_dom"/>
</dbReference>
<feature type="domain" description="Nucleotidyl transferase" evidence="3">
    <location>
        <begin position="7"/>
        <end position="111"/>
    </location>
</feature>
<evidence type="ECO:0000313" key="4">
    <source>
        <dbReference type="EMBL" id="EKO15152.1"/>
    </source>
</evidence>
<sequence>MKFFIPAAGFGTRMKELTKNVPKPLLTVNGIPIIYYSLFQAWKQNAEVVIINIHYLGEKIRKELETFSLFPLVFSEEKKEILGTAGGIRTGLERAGWMGETIGIINPDFLYLPENLFQMPNTLSKEDCLLYLLPQPKTASYTGLELKNEKVIFGKGNLYYVGISVLNSSILDEIRTETFFDLSQIFQELSIKQRLGGKIFPGNVFDLGEKEYYISLKDNDFSERLGSRWKEFLELCRLSDYK</sequence>
<reference evidence="4 5" key="1">
    <citation type="submission" date="2012-10" db="EMBL/GenBank/DDBJ databases">
        <authorList>
            <person name="Harkins D.M."/>
            <person name="Durkin A.S."/>
            <person name="Brinkac L.M."/>
            <person name="Selengut J.D."/>
            <person name="Sanka R."/>
            <person name="DePew J."/>
            <person name="Purushe J."/>
            <person name="Peacock S.J."/>
            <person name="Thaipadungpanit J."/>
            <person name="Wuthiekanun V.W."/>
            <person name="Day N.P."/>
            <person name="Vinetz J.M."/>
            <person name="Sutton G.G."/>
            <person name="Nelson W.C."/>
            <person name="Fouts D.E."/>
        </authorList>
    </citation>
    <scope>NUCLEOTIDE SEQUENCE [LARGE SCALE GENOMIC DNA]</scope>
    <source>
        <strain evidence="4 5">H1</strain>
    </source>
</reference>
<dbReference type="PANTHER" id="PTHR43584">
    <property type="entry name" value="NUCLEOTIDYL TRANSFERASE"/>
    <property type="match status" value="1"/>
</dbReference>
<dbReference type="Gene3D" id="3.90.550.10">
    <property type="entry name" value="Spore Coat Polysaccharide Biosynthesis Protein SpsA, Chain A"/>
    <property type="match status" value="1"/>
</dbReference>
<comment type="caution">
    <text evidence="4">The sequence shown here is derived from an EMBL/GenBank/DDBJ whole genome shotgun (WGS) entry which is preliminary data.</text>
</comment>
<dbReference type="AlphaFoldDB" id="A0A0E2B1W9"/>
<dbReference type="Proteomes" id="UP000006253">
    <property type="component" value="Unassembled WGS sequence"/>
</dbReference>
<dbReference type="PANTHER" id="PTHR43584:SF8">
    <property type="entry name" value="N-ACETYLMURAMATE ALPHA-1-PHOSPHATE URIDYLYLTRANSFERASE"/>
    <property type="match status" value="1"/>
</dbReference>
<keyword evidence="2" id="KW-0548">Nucleotidyltransferase</keyword>
<dbReference type="EMBL" id="AHMY02000050">
    <property type="protein sequence ID" value="EKO15152.1"/>
    <property type="molecule type" value="Genomic_DNA"/>
</dbReference>
<dbReference type="Pfam" id="PF00483">
    <property type="entry name" value="NTP_transferase"/>
    <property type="match status" value="1"/>
</dbReference>
<evidence type="ECO:0000313" key="5">
    <source>
        <dbReference type="Proteomes" id="UP000006253"/>
    </source>
</evidence>
<organism evidence="4 5">
    <name type="scientific">Leptospira kirschneri str. H1</name>
    <dbReference type="NCBI Taxonomy" id="1049966"/>
    <lineage>
        <taxon>Bacteria</taxon>
        <taxon>Pseudomonadati</taxon>
        <taxon>Spirochaetota</taxon>
        <taxon>Spirochaetia</taxon>
        <taxon>Leptospirales</taxon>
        <taxon>Leptospiraceae</taxon>
        <taxon>Leptospira</taxon>
    </lineage>
</organism>
<name>A0A0E2B1W9_9LEPT</name>
<accession>A0A0E2B1W9</accession>